<dbReference type="InterPro" id="IPR003786">
    <property type="entry name" value="FdhD"/>
</dbReference>
<evidence type="ECO:0000313" key="5">
    <source>
        <dbReference type="Proteomes" id="UP000249299"/>
    </source>
</evidence>
<evidence type="ECO:0000256" key="2">
    <source>
        <dbReference type="ARBA" id="ARBA00023150"/>
    </source>
</evidence>
<dbReference type="GO" id="GO:0006777">
    <property type="term" value="P:Mo-molybdopterin cofactor biosynthetic process"/>
    <property type="evidence" value="ECO:0007669"/>
    <property type="project" value="UniProtKB-UniRule"/>
</dbReference>
<sequence length="278" mass="28870">MAARTTRSHAARSLPGIAVQPTARRGVMRSLPDEEPVAMVFDGTTYAVLMATPADIEDFALGFALSEGIVETRDQIAELTVLEHDNGLEARFWLAADRSKALTARRRAMTGPIGCGLCGIDSLEEALRPLPVLPEGGPVFSAAEVAEATEALRALQPLHDQTRAVHAAGFLVPGKGIVLAREDVGRHNALDKLIGALNAAGIDAATGAVVLTSRVSVEMVQKTVVAGAPVLIAASAPTARALKLAEDAGLTLAAFARAGGFDLYAAPERIVDGDPDVA</sequence>
<dbReference type="GO" id="GO:0005737">
    <property type="term" value="C:cytoplasm"/>
    <property type="evidence" value="ECO:0007669"/>
    <property type="project" value="UniProtKB-SubCell"/>
</dbReference>
<name>A0A327JNB2_9HYPH</name>
<dbReference type="SUPFAM" id="SSF53927">
    <property type="entry name" value="Cytidine deaminase-like"/>
    <property type="match status" value="1"/>
</dbReference>
<dbReference type="GO" id="GO:0097163">
    <property type="term" value="F:sulfur carrier activity"/>
    <property type="evidence" value="ECO:0007669"/>
    <property type="project" value="UniProtKB-UniRule"/>
</dbReference>
<organism evidence="4 5">
    <name type="scientific">Rhodobium orientis</name>
    <dbReference type="NCBI Taxonomy" id="34017"/>
    <lineage>
        <taxon>Bacteria</taxon>
        <taxon>Pseudomonadati</taxon>
        <taxon>Pseudomonadota</taxon>
        <taxon>Alphaproteobacteria</taxon>
        <taxon>Hyphomicrobiales</taxon>
        <taxon>Rhodobiaceae</taxon>
        <taxon>Rhodobium</taxon>
    </lineage>
</organism>
<keyword evidence="5" id="KW-1185">Reference proteome</keyword>
<dbReference type="GO" id="GO:0016783">
    <property type="term" value="F:sulfurtransferase activity"/>
    <property type="evidence" value="ECO:0007669"/>
    <property type="project" value="InterPro"/>
</dbReference>
<dbReference type="HAMAP" id="MF_00187">
    <property type="entry name" value="FdhD"/>
    <property type="match status" value="1"/>
</dbReference>
<dbReference type="InterPro" id="IPR016193">
    <property type="entry name" value="Cytidine_deaminase-like"/>
</dbReference>
<dbReference type="PANTHER" id="PTHR30592:SF1">
    <property type="entry name" value="SULFUR CARRIER PROTEIN FDHD"/>
    <property type="match status" value="1"/>
</dbReference>
<comment type="similarity">
    <text evidence="3">Belongs to the FdhD family.</text>
</comment>
<reference evidence="4 5" key="1">
    <citation type="submission" date="2017-07" db="EMBL/GenBank/DDBJ databases">
        <title>Draft Genome Sequences of Select Purple Nonsulfur Bacteria.</title>
        <authorList>
            <person name="Lasarre B."/>
            <person name="Mckinlay J.B."/>
        </authorList>
    </citation>
    <scope>NUCLEOTIDE SEQUENCE [LARGE SCALE GENOMIC DNA]</scope>
    <source>
        <strain evidence="4 5">DSM 11290</strain>
    </source>
</reference>
<dbReference type="RefSeq" id="WP_111434711.1">
    <property type="nucleotide sequence ID" value="NZ_JACIGG010000001.1"/>
</dbReference>
<dbReference type="OrthoDB" id="3197277at2"/>
<keyword evidence="1 3" id="KW-0963">Cytoplasm</keyword>
<comment type="function">
    <text evidence="3">Required for formate dehydrogenase (FDH) activity. Acts as a sulfur carrier protein that transfers sulfur from IscS to the molybdenum cofactor prior to its insertion into FDH.</text>
</comment>
<accession>A0A327JNB2</accession>
<protein>
    <recommendedName>
        <fullName evidence="3">Sulfur carrier protein FdhD</fullName>
    </recommendedName>
</protein>
<feature type="active site" description="Cysteine persulfide intermediate" evidence="3">
    <location>
        <position position="115"/>
    </location>
</feature>
<comment type="subcellular location">
    <subcellularLocation>
        <location evidence="3">Cytoplasm</location>
    </subcellularLocation>
</comment>
<gene>
    <name evidence="3" type="primary">fdhD</name>
    <name evidence="4" type="ORF">CH339_12560</name>
</gene>
<proteinExistence type="inferred from homology"/>
<dbReference type="NCBIfam" id="TIGR00129">
    <property type="entry name" value="fdhD_narQ"/>
    <property type="match status" value="1"/>
</dbReference>
<dbReference type="Gene3D" id="3.40.140.10">
    <property type="entry name" value="Cytidine Deaminase, domain 2"/>
    <property type="match status" value="1"/>
</dbReference>
<dbReference type="EMBL" id="NPEV01000025">
    <property type="protein sequence ID" value="RAI26863.1"/>
    <property type="molecule type" value="Genomic_DNA"/>
</dbReference>
<keyword evidence="2 3" id="KW-0501">Molybdenum cofactor biosynthesis</keyword>
<dbReference type="AlphaFoldDB" id="A0A327JNB2"/>
<comment type="caution">
    <text evidence="4">The sequence shown here is derived from an EMBL/GenBank/DDBJ whole genome shotgun (WGS) entry which is preliminary data.</text>
</comment>
<dbReference type="Proteomes" id="UP000249299">
    <property type="component" value="Unassembled WGS sequence"/>
</dbReference>
<dbReference type="Gene3D" id="3.10.20.10">
    <property type="match status" value="1"/>
</dbReference>
<evidence type="ECO:0000256" key="3">
    <source>
        <dbReference type="HAMAP-Rule" id="MF_00187"/>
    </source>
</evidence>
<keyword evidence="4" id="KW-0808">Transferase</keyword>
<dbReference type="PIRSF" id="PIRSF015626">
    <property type="entry name" value="FdhD"/>
    <property type="match status" value="1"/>
</dbReference>
<comment type="caution">
    <text evidence="3">Lacks conserved residue(s) required for the propagation of feature annotation.</text>
</comment>
<dbReference type="PANTHER" id="PTHR30592">
    <property type="entry name" value="FORMATE DEHYDROGENASE"/>
    <property type="match status" value="1"/>
</dbReference>
<evidence type="ECO:0000256" key="1">
    <source>
        <dbReference type="ARBA" id="ARBA00022490"/>
    </source>
</evidence>
<evidence type="ECO:0000313" key="4">
    <source>
        <dbReference type="EMBL" id="RAI26863.1"/>
    </source>
</evidence>
<dbReference type="Pfam" id="PF02634">
    <property type="entry name" value="FdhD-NarQ"/>
    <property type="match status" value="1"/>
</dbReference>